<dbReference type="GO" id="GO:0012505">
    <property type="term" value="C:endomembrane system"/>
    <property type="evidence" value="ECO:0007669"/>
    <property type="project" value="UniProtKB-SubCell"/>
</dbReference>
<evidence type="ECO:0000256" key="4">
    <source>
        <dbReference type="ARBA" id="ARBA00022692"/>
    </source>
</evidence>
<feature type="compositionally biased region" description="Low complexity" evidence="8">
    <location>
        <begin position="377"/>
        <end position="403"/>
    </location>
</feature>
<feature type="compositionally biased region" description="Acidic residues" evidence="8">
    <location>
        <begin position="687"/>
        <end position="697"/>
    </location>
</feature>
<evidence type="ECO:0000256" key="8">
    <source>
        <dbReference type="SAM" id="MobiDB-lite"/>
    </source>
</evidence>
<reference evidence="11 12" key="1">
    <citation type="submission" date="2017-03" db="EMBL/GenBank/DDBJ databases">
        <title>Genomes of endolithic fungi from Antarctica.</title>
        <authorList>
            <person name="Coleine C."/>
            <person name="Masonjones S."/>
            <person name="Stajich J.E."/>
        </authorList>
    </citation>
    <scope>NUCLEOTIDE SEQUENCE [LARGE SCALE GENOMIC DNA]</scope>
    <source>
        <strain evidence="11 12">CCFEE 6315</strain>
    </source>
</reference>
<dbReference type="OrthoDB" id="1699231at2759"/>
<keyword evidence="3" id="KW-0813">Transport</keyword>
<feature type="transmembrane region" description="Helical" evidence="9">
    <location>
        <begin position="223"/>
        <end position="245"/>
    </location>
</feature>
<comment type="subcellular location">
    <subcellularLocation>
        <location evidence="1">Endomembrane system</location>
        <topology evidence="1">Multi-pass membrane protein</topology>
    </subcellularLocation>
</comment>
<evidence type="ECO:0000256" key="6">
    <source>
        <dbReference type="ARBA" id="ARBA00023065"/>
    </source>
</evidence>
<evidence type="ECO:0000256" key="3">
    <source>
        <dbReference type="ARBA" id="ARBA00022448"/>
    </source>
</evidence>
<evidence type="ECO:0000313" key="12">
    <source>
        <dbReference type="Proteomes" id="UP000308549"/>
    </source>
</evidence>
<dbReference type="Pfam" id="PF01699">
    <property type="entry name" value="Na_Ca_ex"/>
    <property type="match status" value="2"/>
</dbReference>
<feature type="transmembrane region" description="Helical" evidence="9">
    <location>
        <begin position="287"/>
        <end position="308"/>
    </location>
</feature>
<feature type="compositionally biased region" description="Basic residues" evidence="8">
    <location>
        <begin position="404"/>
        <end position="421"/>
    </location>
</feature>
<feature type="transmembrane region" description="Helical" evidence="9">
    <location>
        <begin position="735"/>
        <end position="757"/>
    </location>
</feature>
<dbReference type="Gene3D" id="1.20.1420.30">
    <property type="entry name" value="NCX, central ion-binding region"/>
    <property type="match status" value="2"/>
</dbReference>
<feature type="domain" description="Sodium/calcium exchanger membrane region" evidence="10">
    <location>
        <begin position="704"/>
        <end position="848"/>
    </location>
</feature>
<keyword evidence="6" id="KW-0406">Ion transport</keyword>
<feature type="compositionally biased region" description="Polar residues" evidence="8">
    <location>
        <begin position="102"/>
        <end position="113"/>
    </location>
</feature>
<evidence type="ECO:0000256" key="2">
    <source>
        <dbReference type="ARBA" id="ARBA00008170"/>
    </source>
</evidence>
<accession>A0A4U0U1Q4</accession>
<feature type="region of interest" description="Disordered" evidence="8">
    <location>
        <begin position="18"/>
        <end position="155"/>
    </location>
</feature>
<feature type="compositionally biased region" description="Pro residues" evidence="8">
    <location>
        <begin position="612"/>
        <end position="627"/>
    </location>
</feature>
<dbReference type="GO" id="GO:0000329">
    <property type="term" value="C:fungal-type vacuole membrane"/>
    <property type="evidence" value="ECO:0007669"/>
    <property type="project" value="TreeGrafter"/>
</dbReference>
<protein>
    <recommendedName>
        <fullName evidence="10">Sodium/calcium exchanger membrane region domain-containing protein</fullName>
    </recommendedName>
</protein>
<evidence type="ECO:0000256" key="1">
    <source>
        <dbReference type="ARBA" id="ARBA00004127"/>
    </source>
</evidence>
<dbReference type="InterPro" id="IPR004713">
    <property type="entry name" value="CaH_exchang"/>
</dbReference>
<keyword evidence="4 9" id="KW-0812">Transmembrane</keyword>
<feature type="transmembrane region" description="Helical" evidence="9">
    <location>
        <begin position="802"/>
        <end position="823"/>
    </location>
</feature>
<dbReference type="EMBL" id="NAJL01000018">
    <property type="protein sequence ID" value="TKA28392.1"/>
    <property type="molecule type" value="Genomic_DNA"/>
</dbReference>
<keyword evidence="12" id="KW-1185">Reference proteome</keyword>
<feature type="transmembrane region" description="Helical" evidence="9">
    <location>
        <begin position="192"/>
        <end position="211"/>
    </location>
</feature>
<feature type="transmembrane region" description="Helical" evidence="9">
    <location>
        <begin position="328"/>
        <end position="346"/>
    </location>
</feature>
<feature type="domain" description="Sodium/calcium exchanger membrane region" evidence="10">
    <location>
        <begin position="191"/>
        <end position="348"/>
    </location>
</feature>
<dbReference type="FunFam" id="1.20.1420.30:FF:000016">
    <property type="entry name" value="Membrane bound cation transporter"/>
    <property type="match status" value="1"/>
</dbReference>
<feature type="transmembrane region" description="Helical" evidence="9">
    <location>
        <begin position="251"/>
        <end position="275"/>
    </location>
</feature>
<gene>
    <name evidence="11" type="ORF">B0A50_03859</name>
</gene>
<feature type="transmembrane region" description="Helical" evidence="9">
    <location>
        <begin position="164"/>
        <end position="186"/>
    </location>
</feature>
<feature type="compositionally biased region" description="Basic and acidic residues" evidence="8">
    <location>
        <begin position="531"/>
        <end position="541"/>
    </location>
</feature>
<feature type="compositionally biased region" description="Low complexity" evidence="8">
    <location>
        <begin position="422"/>
        <end position="443"/>
    </location>
</feature>
<evidence type="ECO:0000256" key="9">
    <source>
        <dbReference type="SAM" id="Phobius"/>
    </source>
</evidence>
<feature type="compositionally biased region" description="Basic and acidic residues" evidence="8">
    <location>
        <begin position="54"/>
        <end position="65"/>
    </location>
</feature>
<feature type="compositionally biased region" description="Polar residues" evidence="8">
    <location>
        <begin position="130"/>
        <end position="140"/>
    </location>
</feature>
<sequence>MGKISDLVPDRYRSEALLHAGRSNSKHAGANGESILPLHRSNSEQTLENNKAGGLDKLDDAERGRLPARSAAGKRPDGGRAEGSDGGGDGGATDQRGVPEASTRNNIADTVSSAAPPPAPPPNKSEDARSGNTAVTSDGTNAKPPMTTRMKAGSKRFAKHTKDAVCHSWINVLLVFVPIGIVAEAVGLSPTIIFAMNAVAIVPLAGLLAHATESVASRMGDTLGALLNVSFGNAVELIIFIIALVKKEIRIVQASLLGSILANLLLILGMAFLLGGLRYREQIYNSTVTQMSACLLSLSVTSLLLPTAFHASFNDANSQQADNAVLKVSRGTSVILLLVYILYLLFQLKSHAYLYESTPQEIIDEESHPGVLADIMNSSSSSDDSNSSDSSDSDTSGSGSIITKGKKIRNKMFKSRRRRKSSASVSSETTSSVVHSALSSPSTTERQSSYWEHQVHHHPGHGSALGAIASGDEGDADQEEGRHGNMPRIRDFVRSADNIVQGEDLTKPPERKRSKRKQKKHHKKHRHHRSKEAIEDPEKAAAHQSEAANKPPKVGFANDIVRMESPEQLPSEQQLGTDSSPGKRAFNMRQLSSRVVYRPALPKMLSNTVFSTPPPPVEPIRRPPPQPRTRSTGGGVRRASSLPDLNRQTQSNPSTYPPANGIVSRTDPLPPFQHQRQSIRKVRSEDPDSSDDEEETENMSRTAAIVLLLVSTALVAVCAEFMVDAIPEMIESSPSISQAFIGLIILPIVGNAAEHVTAVTVAAKNKMDLAIGVAVGSSIQIALFVTPIVVLLGWILDTEMSLYFNLFETVSLFVTAFVVNFLVLDGRSNYLEGSLLIAAYVIIAVGAFFYPSDNAQSAIGGAGTD</sequence>
<feature type="region of interest" description="Disordered" evidence="8">
    <location>
        <begin position="373"/>
        <end position="590"/>
    </location>
</feature>
<dbReference type="Proteomes" id="UP000308549">
    <property type="component" value="Unassembled WGS sequence"/>
</dbReference>
<evidence type="ECO:0000259" key="10">
    <source>
        <dbReference type="Pfam" id="PF01699"/>
    </source>
</evidence>
<comment type="caution">
    <text evidence="11">The sequence shown here is derived from an EMBL/GenBank/DDBJ whole genome shotgun (WGS) entry which is preliminary data.</text>
</comment>
<dbReference type="GO" id="GO:0015369">
    <property type="term" value="F:calcium:proton antiporter activity"/>
    <property type="evidence" value="ECO:0007669"/>
    <property type="project" value="UniProtKB-ARBA"/>
</dbReference>
<feature type="transmembrane region" description="Helical" evidence="9">
    <location>
        <begin position="703"/>
        <end position="723"/>
    </location>
</feature>
<dbReference type="PANTHER" id="PTHR31503:SF18">
    <property type="entry name" value="CA(2+)_H(+) EXCHANGER, PUTATIVE (EUROFUNG)-RELATED"/>
    <property type="match status" value="1"/>
</dbReference>
<feature type="transmembrane region" description="Helical" evidence="9">
    <location>
        <begin position="830"/>
        <end position="850"/>
    </location>
</feature>
<evidence type="ECO:0000256" key="5">
    <source>
        <dbReference type="ARBA" id="ARBA00022989"/>
    </source>
</evidence>
<feature type="region of interest" description="Disordered" evidence="8">
    <location>
        <begin position="606"/>
        <end position="697"/>
    </location>
</feature>
<dbReference type="InterPro" id="IPR004837">
    <property type="entry name" value="NaCa_Exmemb"/>
</dbReference>
<comment type="similarity">
    <text evidence="2">Belongs to the Ca(2+):cation antiporter (CaCA) (TC 2.A.19) family.</text>
</comment>
<dbReference type="FunFam" id="1.20.1420.30:FF:000011">
    <property type="entry name" value="Vacuolar calcium ion transporter"/>
    <property type="match status" value="1"/>
</dbReference>
<feature type="compositionally biased region" description="Basic and acidic residues" evidence="8">
    <location>
        <begin position="479"/>
        <end position="494"/>
    </location>
</feature>
<feature type="compositionally biased region" description="Basic and acidic residues" evidence="8">
    <location>
        <begin position="74"/>
        <end position="83"/>
    </location>
</feature>
<organism evidence="11 12">
    <name type="scientific">Salinomyces thailandicus</name>
    <dbReference type="NCBI Taxonomy" id="706561"/>
    <lineage>
        <taxon>Eukaryota</taxon>
        <taxon>Fungi</taxon>
        <taxon>Dikarya</taxon>
        <taxon>Ascomycota</taxon>
        <taxon>Pezizomycotina</taxon>
        <taxon>Dothideomycetes</taxon>
        <taxon>Dothideomycetidae</taxon>
        <taxon>Mycosphaerellales</taxon>
        <taxon>Teratosphaeriaceae</taxon>
        <taxon>Salinomyces</taxon>
    </lineage>
</organism>
<proteinExistence type="inferred from homology"/>
<feature type="compositionally biased region" description="Polar residues" evidence="8">
    <location>
        <begin position="568"/>
        <end position="580"/>
    </location>
</feature>
<keyword evidence="5 9" id="KW-1133">Transmembrane helix</keyword>
<evidence type="ECO:0000256" key="7">
    <source>
        <dbReference type="ARBA" id="ARBA00023136"/>
    </source>
</evidence>
<evidence type="ECO:0000313" key="11">
    <source>
        <dbReference type="EMBL" id="TKA28392.1"/>
    </source>
</evidence>
<feature type="compositionally biased region" description="Basic residues" evidence="8">
    <location>
        <begin position="512"/>
        <end position="530"/>
    </location>
</feature>
<dbReference type="GO" id="GO:0006874">
    <property type="term" value="P:intracellular calcium ion homeostasis"/>
    <property type="evidence" value="ECO:0007669"/>
    <property type="project" value="TreeGrafter"/>
</dbReference>
<keyword evidence="7 9" id="KW-0472">Membrane</keyword>
<name>A0A4U0U1Q4_9PEZI</name>
<dbReference type="InterPro" id="IPR044880">
    <property type="entry name" value="NCX_ion-bd_dom_sf"/>
</dbReference>
<dbReference type="PANTHER" id="PTHR31503">
    <property type="entry name" value="VACUOLAR CALCIUM ION TRANSPORTER"/>
    <property type="match status" value="1"/>
</dbReference>
<feature type="transmembrane region" description="Helical" evidence="9">
    <location>
        <begin position="769"/>
        <end position="796"/>
    </location>
</feature>
<dbReference type="AlphaFoldDB" id="A0A4U0U1Q4"/>